<name>A0A443SCY3_9ACAR</name>
<dbReference type="GO" id="GO:0031124">
    <property type="term" value="P:mRNA 3'-end processing"/>
    <property type="evidence" value="ECO:0007669"/>
    <property type="project" value="InterPro"/>
</dbReference>
<dbReference type="VEuPathDB" id="VectorBase:LDEU006651"/>
<comment type="caution">
    <text evidence="2">The sequence shown here is derived from an EMBL/GenBank/DDBJ whole genome shotgun (WGS) entry which is preliminary data.</text>
</comment>
<feature type="compositionally biased region" description="Polar residues" evidence="1">
    <location>
        <begin position="1"/>
        <end position="12"/>
    </location>
</feature>
<reference evidence="2 3" key="1">
    <citation type="journal article" date="2018" name="Gigascience">
        <title>Genomes of trombidid mites reveal novel predicted allergens and laterally-transferred genes associated with secondary metabolism.</title>
        <authorList>
            <person name="Dong X."/>
            <person name="Chaisiri K."/>
            <person name="Xia D."/>
            <person name="Armstrong S.D."/>
            <person name="Fang Y."/>
            <person name="Donnelly M.J."/>
            <person name="Kadowaki T."/>
            <person name="McGarry J.W."/>
            <person name="Darby A.C."/>
            <person name="Makepeace B.L."/>
        </authorList>
    </citation>
    <scope>NUCLEOTIDE SEQUENCE [LARGE SCALE GENOMIC DNA]</scope>
    <source>
        <strain evidence="2">UoL-UT</strain>
    </source>
</reference>
<dbReference type="InterPro" id="IPR045154">
    <property type="entry name" value="PCF11-like"/>
</dbReference>
<gene>
    <name evidence="2" type="ORF">B4U80_00995</name>
</gene>
<dbReference type="GO" id="GO:0006369">
    <property type="term" value="P:termination of RNA polymerase II transcription"/>
    <property type="evidence" value="ECO:0007669"/>
    <property type="project" value="InterPro"/>
</dbReference>
<dbReference type="OrthoDB" id="343582at2759"/>
<accession>A0A443SCY3</accession>
<dbReference type="Proteomes" id="UP000288716">
    <property type="component" value="Unassembled WGS sequence"/>
</dbReference>
<dbReference type="AlphaFoldDB" id="A0A443SCY3"/>
<organism evidence="2 3">
    <name type="scientific">Leptotrombidium deliense</name>
    <dbReference type="NCBI Taxonomy" id="299467"/>
    <lineage>
        <taxon>Eukaryota</taxon>
        <taxon>Metazoa</taxon>
        <taxon>Ecdysozoa</taxon>
        <taxon>Arthropoda</taxon>
        <taxon>Chelicerata</taxon>
        <taxon>Arachnida</taxon>
        <taxon>Acari</taxon>
        <taxon>Acariformes</taxon>
        <taxon>Trombidiformes</taxon>
        <taxon>Prostigmata</taxon>
        <taxon>Anystina</taxon>
        <taxon>Parasitengona</taxon>
        <taxon>Trombiculoidea</taxon>
        <taxon>Trombiculidae</taxon>
        <taxon>Leptotrombidium</taxon>
    </lineage>
</organism>
<protein>
    <submittedName>
        <fullName evidence="2">Pre-mRNA cleavage complex 2 protein Pcf11-like protein</fullName>
    </submittedName>
</protein>
<feature type="region of interest" description="Disordered" evidence="1">
    <location>
        <begin position="1"/>
        <end position="73"/>
    </location>
</feature>
<dbReference type="GO" id="GO:0003729">
    <property type="term" value="F:mRNA binding"/>
    <property type="evidence" value="ECO:0007669"/>
    <property type="project" value="InterPro"/>
</dbReference>
<dbReference type="EMBL" id="NCKV01003756">
    <property type="protein sequence ID" value="RWS25389.1"/>
    <property type="molecule type" value="Genomic_DNA"/>
</dbReference>
<evidence type="ECO:0000256" key="1">
    <source>
        <dbReference type="SAM" id="MobiDB-lite"/>
    </source>
</evidence>
<dbReference type="PANTHER" id="PTHR15921">
    <property type="entry name" value="PRE-MRNA CLEAVAGE COMPLEX II"/>
    <property type="match status" value="1"/>
</dbReference>
<evidence type="ECO:0000313" key="3">
    <source>
        <dbReference type="Proteomes" id="UP000288716"/>
    </source>
</evidence>
<proteinExistence type="predicted"/>
<evidence type="ECO:0000313" key="2">
    <source>
        <dbReference type="EMBL" id="RWS25389.1"/>
    </source>
</evidence>
<dbReference type="GO" id="GO:0000993">
    <property type="term" value="F:RNA polymerase II complex binding"/>
    <property type="evidence" value="ECO:0007669"/>
    <property type="project" value="InterPro"/>
</dbReference>
<keyword evidence="3" id="KW-1185">Reference proteome</keyword>
<dbReference type="GO" id="GO:0005849">
    <property type="term" value="C:mRNA cleavage factor complex"/>
    <property type="evidence" value="ECO:0007669"/>
    <property type="project" value="TreeGrafter"/>
</dbReference>
<dbReference type="PANTHER" id="PTHR15921:SF3">
    <property type="entry name" value="PRE-MRNA CLEAVAGE COMPLEX 2 PROTEIN PCF11"/>
    <property type="match status" value="1"/>
</dbReference>
<sequence length="658" mass="73933">MSEVHMQNSDSDNSFKKKGRKRLRGNRDRSPSPGNRKWKSRSRSPLIQWSPKRQKGTQSPNRIRGQRSADNIIHPNVPMVGPVGPHIPLVHHADATVPTTIPAPAILARNLVSIPGISATNGGPVPLLNVTDITAISCAPVTTVTSTAQVTSVLPPPAIVDSGNWCQDRDYRREFEAMMFEADQRLRSGALSSHDHDLLVREMEKAMHQNISLEIAPAFKQENLCVTSELTMLVDGKTRKLYYLDDSIAVVLMNAPPNLTFNELIKVDPSELNPRRISFEGKPTKVFIDSDRGSNEFVLLEFNNQPQTFFHNEHEQRIKFGGPAKEIILNGKAYQAKFGGPPVEVWFSGDTLQSHSLRLDSPPPRVKLSDSARIDLWNQIVVKATKKPDPPKETRPTSEAAEAPVNINDLLQKLVAAGIINKNHSSPETVVADVSTKNSAPLQSAVDTNSQNLPPEPLLVLTSESLKVHRPSVIASLYNGIQCTNCSLRFDDKENNTIASNNRKTNYAKHLDWHFRQNRKDKVKPSASAASLKRMWFYPLNLWLQFKEVSDEDESTKKVFDDAKDNEDEEVAVVTVAANSDESMNQCSVCCEKFDLIWVEEEEEWRLKNAVEHEDGKNYHPFCLEDFLKHQTEEVNDEMKQVRRKALIILVKANLLHQ</sequence>
<dbReference type="GO" id="GO:0005737">
    <property type="term" value="C:cytoplasm"/>
    <property type="evidence" value="ECO:0007669"/>
    <property type="project" value="TreeGrafter"/>
</dbReference>
<dbReference type="STRING" id="299467.A0A443SCY3"/>